<dbReference type="Pfam" id="PF13412">
    <property type="entry name" value="HTH_24"/>
    <property type="match status" value="1"/>
</dbReference>
<dbReference type="PROSITE" id="PS50995">
    <property type="entry name" value="HTH_MARR_2"/>
    <property type="match status" value="1"/>
</dbReference>
<evidence type="ECO:0000259" key="2">
    <source>
        <dbReference type="PROSITE" id="PS50995"/>
    </source>
</evidence>
<feature type="domain" description="HTH marR-type" evidence="2">
    <location>
        <begin position="1"/>
        <end position="132"/>
    </location>
</feature>
<protein>
    <submittedName>
        <fullName evidence="4">MarR-like protein</fullName>
    </submittedName>
</protein>
<dbReference type="EMBL" id="DQ335583">
    <property type="protein sequence ID" value="ABE99625.1"/>
    <property type="molecule type" value="Genomic_DNA"/>
</dbReference>
<dbReference type="InterPro" id="IPR036390">
    <property type="entry name" value="WH_DNA-bd_sf"/>
</dbReference>
<feature type="transmembrane region" description="Helical" evidence="1">
    <location>
        <begin position="12"/>
        <end position="33"/>
    </location>
</feature>
<accession>Q0ZNP2</accession>
<sequence>MIRVAYQIYKSICTCHVAVCICSLYNLSIIYYVKRRELTEIQQRVLLFLLDNEGAAFRDISDKTESNPNAIKKAIDELMELGLVYDKREDTFPRRRLIFLTNYGREVAKRLKEIVEIIDESAKHPQKPSVEV</sequence>
<dbReference type="AlphaFoldDB" id="Q0ZNP2"/>
<keyword evidence="1" id="KW-0472">Membrane</keyword>
<dbReference type="GO" id="GO:0003700">
    <property type="term" value="F:DNA-binding transcription factor activity"/>
    <property type="evidence" value="ECO:0007669"/>
    <property type="project" value="InterPro"/>
</dbReference>
<keyword evidence="1" id="KW-1133">Transmembrane helix</keyword>
<organism evidence="4">
    <name type="scientific">Saccharolobus islandicus</name>
    <name type="common">Sulfolobus islandicus</name>
    <dbReference type="NCBI Taxonomy" id="43080"/>
    <lineage>
        <taxon>Archaea</taxon>
        <taxon>Thermoproteota</taxon>
        <taxon>Thermoprotei</taxon>
        <taxon>Sulfolobales</taxon>
        <taxon>Sulfolobaceae</taxon>
        <taxon>Saccharolobus</taxon>
    </lineage>
</organism>
<evidence type="ECO:0000313" key="4">
    <source>
        <dbReference type="EMBL" id="ABE99674.1"/>
    </source>
</evidence>
<dbReference type="EMBL" id="DQ335584">
    <property type="protein sequence ID" value="ABE99674.1"/>
    <property type="molecule type" value="Genomic_DNA"/>
</dbReference>
<evidence type="ECO:0000256" key="1">
    <source>
        <dbReference type="SAM" id="Phobius"/>
    </source>
</evidence>
<keyword evidence="4" id="KW-0614">Plasmid</keyword>
<keyword evidence="1" id="KW-0812">Transmembrane</keyword>
<geneLocation type="plasmid" evidence="3">
    <name>pSOG1</name>
</geneLocation>
<dbReference type="InterPro" id="IPR036388">
    <property type="entry name" value="WH-like_DNA-bd_sf"/>
</dbReference>
<proteinExistence type="predicted"/>
<dbReference type="InterPro" id="IPR000835">
    <property type="entry name" value="HTH_MarR-typ"/>
</dbReference>
<reference evidence="4" key="1">
    <citation type="journal article" date="2006" name="Microbiology">
        <title>Two novel conjugative plasmids from a single strain of Sulfolobus.</title>
        <authorList>
            <person name="Erauso G."/>
            <person name="Stedman K.M."/>
            <person name="van de Werken H.J."/>
            <person name="Zillig W."/>
            <person name="van der Oost J."/>
        </authorList>
    </citation>
    <scope>NUCLEOTIDE SEQUENCE</scope>
    <source>
        <strain evidence="4">SOG2/4</strain>
        <plasmid evidence="3">pSOG1</plasmid>
        <plasmid evidence="4">pSOG2</plasmid>
    </source>
</reference>
<geneLocation type="plasmid" evidence="4">
    <name>pSOG2</name>
</geneLocation>
<name>Q0ZNP2_SACIS</name>
<dbReference type="SUPFAM" id="SSF46785">
    <property type="entry name" value="Winged helix' DNA-binding domain"/>
    <property type="match status" value="1"/>
</dbReference>
<evidence type="ECO:0000313" key="3">
    <source>
        <dbReference type="EMBL" id="ABE99625.1"/>
    </source>
</evidence>
<dbReference type="Gene3D" id="1.10.10.10">
    <property type="entry name" value="Winged helix-like DNA-binding domain superfamily/Winged helix DNA-binding domain"/>
    <property type="match status" value="1"/>
</dbReference>